<evidence type="ECO:0000256" key="1">
    <source>
        <dbReference type="SAM" id="MobiDB-lite"/>
    </source>
</evidence>
<dbReference type="EMBL" id="JAOPJZ010000001">
    <property type="protein sequence ID" value="MCU4750831.1"/>
    <property type="molecule type" value="Genomic_DNA"/>
</dbReference>
<dbReference type="RefSeq" id="WP_342805987.1">
    <property type="nucleotide sequence ID" value="NZ_JAOPJZ010000001.1"/>
</dbReference>
<feature type="domain" description="HTH arsR-type" evidence="2">
    <location>
        <begin position="364"/>
        <end position="459"/>
    </location>
</feature>
<feature type="compositionally biased region" description="Acidic residues" evidence="1">
    <location>
        <begin position="48"/>
        <end position="75"/>
    </location>
</feature>
<protein>
    <submittedName>
        <fullName evidence="3">Metalloregulator ArsR/SmtB family transcription factor</fullName>
    </submittedName>
</protein>
<proteinExistence type="predicted"/>
<dbReference type="PANTHER" id="PTHR36216:SF1">
    <property type="entry name" value="HTH ARSR-TYPE DOMAIN-CONTAINING PROTEIN"/>
    <property type="match status" value="1"/>
</dbReference>
<dbReference type="InterPro" id="IPR001845">
    <property type="entry name" value="HTH_ArsR_DNA-bd_dom"/>
</dbReference>
<dbReference type="Pfam" id="PF24266">
    <property type="entry name" value="HTH_HVO_0163_N"/>
    <property type="match status" value="1"/>
</dbReference>
<dbReference type="Gene3D" id="1.10.10.10">
    <property type="entry name" value="Winged helix-like DNA-binding domain superfamily/Winged helix DNA-binding domain"/>
    <property type="match status" value="2"/>
</dbReference>
<dbReference type="NCBIfam" id="NF033788">
    <property type="entry name" value="HTH_metalloreg"/>
    <property type="match status" value="1"/>
</dbReference>
<evidence type="ECO:0000259" key="2">
    <source>
        <dbReference type="PROSITE" id="PS50987"/>
    </source>
</evidence>
<gene>
    <name evidence="3" type="ORF">OB919_02350</name>
</gene>
<dbReference type="Gene3D" id="1.20.120.20">
    <property type="entry name" value="Apolipoprotein"/>
    <property type="match status" value="1"/>
</dbReference>
<dbReference type="PANTHER" id="PTHR36216">
    <property type="entry name" value="TRANSCRIPTIONAL REGULATOR, TRMB"/>
    <property type="match status" value="1"/>
</dbReference>
<reference evidence="3 4" key="1">
    <citation type="submission" date="2022-09" db="EMBL/GenBank/DDBJ databases">
        <title>Enrichment on poylsaccharides allowed isolation of novel metabolic and taxonomic groups of Haloarchaea.</title>
        <authorList>
            <person name="Sorokin D.Y."/>
            <person name="Elcheninov A.G."/>
            <person name="Khizhniak T.V."/>
            <person name="Kolganova T.V."/>
            <person name="Kublanov I.V."/>
        </authorList>
    </citation>
    <scope>NUCLEOTIDE SEQUENCE [LARGE SCALE GENOMIC DNA]</scope>
    <source>
        <strain evidence="3 4">AArc-curdl1</strain>
    </source>
</reference>
<organism evidence="3 4">
    <name type="scientific">Natronosalvus hydrolyticus</name>
    <dbReference type="NCBI Taxonomy" id="2979988"/>
    <lineage>
        <taxon>Archaea</taxon>
        <taxon>Methanobacteriati</taxon>
        <taxon>Methanobacteriota</taxon>
        <taxon>Stenosarchaea group</taxon>
        <taxon>Halobacteria</taxon>
        <taxon>Halobacteriales</taxon>
        <taxon>Natrialbaceae</taxon>
        <taxon>Natronosalvus</taxon>
    </lineage>
</organism>
<dbReference type="Proteomes" id="UP001321047">
    <property type="component" value="Unassembled WGS sequence"/>
</dbReference>
<dbReference type="SMART" id="SM00418">
    <property type="entry name" value="HTH_ARSR"/>
    <property type="match status" value="2"/>
</dbReference>
<name>A0AAP2Z581_9EURY</name>
<evidence type="ECO:0000313" key="3">
    <source>
        <dbReference type="EMBL" id="MCU4750831.1"/>
    </source>
</evidence>
<keyword evidence="4" id="KW-1185">Reference proteome</keyword>
<dbReference type="InterPro" id="IPR011991">
    <property type="entry name" value="ArsR-like_HTH"/>
</dbReference>
<dbReference type="GO" id="GO:0003700">
    <property type="term" value="F:DNA-binding transcription factor activity"/>
    <property type="evidence" value="ECO:0007669"/>
    <property type="project" value="InterPro"/>
</dbReference>
<dbReference type="CDD" id="cd00090">
    <property type="entry name" value="HTH_ARSR"/>
    <property type="match status" value="2"/>
</dbReference>
<dbReference type="Pfam" id="PF12840">
    <property type="entry name" value="HTH_20"/>
    <property type="match status" value="1"/>
</dbReference>
<dbReference type="PROSITE" id="PS50987">
    <property type="entry name" value="HTH_ARSR_2"/>
    <property type="match status" value="1"/>
</dbReference>
<evidence type="ECO:0000313" key="4">
    <source>
        <dbReference type="Proteomes" id="UP001321047"/>
    </source>
</evidence>
<comment type="caution">
    <text evidence="3">The sequence shown here is derived from an EMBL/GenBank/DDBJ whole genome shotgun (WGS) entry which is preliminary data.</text>
</comment>
<dbReference type="SUPFAM" id="SSF46785">
    <property type="entry name" value="Winged helix' DNA-binding domain"/>
    <property type="match status" value="2"/>
</dbReference>
<dbReference type="InterPro" id="IPR056504">
    <property type="entry name" value="HTH_HVO_0163_N"/>
</dbReference>
<accession>A0AAP2Z581</accession>
<sequence>MVICSLAVAGTGTAVALVDTPNDQTVELDEAGSSSLLEASALVLDDDLDDTVNDTTNDTDDTVNETTEEIDDTSETLENTTESLEETTETIEDTTVDTTDTGTLETVDDTDETLEETTNETTGTVDDSLETIDDTVADSLETIDDTVDDTSEALEETTTTLSDTTDTVLESTDVNDTVQTALLDHEASLATNVTTGDGPKTDGEEIVAHENTASGPLGIVPSEPPSSTQTAVNGVLAGLLGAVAVSSMGAGVAGGGAGAGAGAARSGVASWTTSSRLRHWWGLLRDAIPAPLAALLRYSRYDDSDPLENERRKTIFDAVTAEPGLYLSEVSDHSDVPLSTVRHHVRILEEENLVTSIKVDGKRRYFPIDADDVELHAALAEPTRRRLLEKLATLGQAPNGQLADALDRDPSTISHHLSKLEEVGLVVRERDCRSVVNELSPAATTLLLDAEASQPRTQPMPADD</sequence>
<dbReference type="InterPro" id="IPR036388">
    <property type="entry name" value="WH-like_DNA-bd_sf"/>
</dbReference>
<dbReference type="InterPro" id="IPR036390">
    <property type="entry name" value="WH_DNA-bd_sf"/>
</dbReference>
<dbReference type="AlphaFoldDB" id="A0AAP2Z581"/>
<feature type="region of interest" description="Disordered" evidence="1">
    <location>
        <begin position="48"/>
        <end position="90"/>
    </location>
</feature>